<sequence>MAEKKDYYEILGVSKNATADEIKKAYRKLARQYHPDLNPGSKEAEEKFKEISEAYQVLSDPEKRKLYDMYGHAGLGGDTGSYQYQSYENFRDLFRDIDDILDDFGFGGFFGRRGSTGARKERYQRAERGEDIATTVNISLEDAYRGTTVTVDVPRYVLCEACGGTGVKAGSQPRTCPTCEGRGEIYKKAPFIIISQTCPTCGGTGFIQEPCDVCKGKGTVLKPETVKVNIPPGVDNGNKLRIPGKGHAGRFGGTNGDLWVYINVLPHSLYERRGDNLYLNVNISLTEAIFSTEIELPLLNGKTEKVKIPAGVQPFEHIRIYGKGMPRLKSQGYGDLILVINIKIPKEDELPKDIKKCLKEYKPEIKERFIKR</sequence>
<feature type="binding site" evidence="11">
    <location>
        <position position="201"/>
    </location>
    <ligand>
        <name>Zn(2+)</name>
        <dbReference type="ChEBI" id="CHEBI:29105"/>
        <label>2</label>
    </ligand>
</feature>
<dbReference type="PROSITE" id="PS00636">
    <property type="entry name" value="DNAJ_1"/>
    <property type="match status" value="1"/>
</dbReference>
<dbReference type="Gene3D" id="2.60.260.20">
    <property type="entry name" value="Urease metallochaperone UreE, N-terminal domain"/>
    <property type="match status" value="2"/>
</dbReference>
<dbReference type="FunFam" id="2.10.230.10:FF:000002">
    <property type="entry name" value="Molecular chaperone DnaJ"/>
    <property type="match status" value="1"/>
</dbReference>
<dbReference type="Pfam" id="PF01556">
    <property type="entry name" value="DnaJ_C"/>
    <property type="match status" value="1"/>
</dbReference>
<dbReference type="RefSeq" id="WP_265134847.1">
    <property type="nucleotide sequence ID" value="NZ_FXTX01000007.1"/>
</dbReference>
<proteinExistence type="inferred from homology"/>
<evidence type="ECO:0000313" key="15">
    <source>
        <dbReference type="EMBL" id="SMP10186.1"/>
    </source>
</evidence>
<dbReference type="GO" id="GO:0005737">
    <property type="term" value="C:cytoplasm"/>
    <property type="evidence" value="ECO:0007669"/>
    <property type="project" value="UniProtKB-SubCell"/>
</dbReference>
<name>A0AA45WL63_9AQUI</name>
<feature type="repeat" description="CXXCXGXG motif" evidence="11">
    <location>
        <begin position="198"/>
        <end position="205"/>
    </location>
</feature>
<keyword evidence="1 11" id="KW-0235">DNA replication</keyword>
<feature type="binding site" evidence="11">
    <location>
        <position position="179"/>
    </location>
    <ligand>
        <name>Zn(2+)</name>
        <dbReference type="ChEBI" id="CHEBI:29105"/>
        <label>2</label>
    </ligand>
</feature>
<keyword evidence="16" id="KW-1185">Reference proteome</keyword>
<dbReference type="SUPFAM" id="SSF57938">
    <property type="entry name" value="DnaJ/Hsp40 cysteine-rich domain"/>
    <property type="match status" value="1"/>
</dbReference>
<dbReference type="NCBIfam" id="NF008035">
    <property type="entry name" value="PRK10767.1"/>
    <property type="match status" value="1"/>
</dbReference>
<dbReference type="GO" id="GO:0009408">
    <property type="term" value="P:response to heat"/>
    <property type="evidence" value="ECO:0007669"/>
    <property type="project" value="InterPro"/>
</dbReference>
<dbReference type="HAMAP" id="MF_01152">
    <property type="entry name" value="DnaJ"/>
    <property type="match status" value="1"/>
</dbReference>
<dbReference type="PROSITE" id="PS50076">
    <property type="entry name" value="DNAJ_2"/>
    <property type="match status" value="1"/>
</dbReference>
<dbReference type="Gene3D" id="1.10.287.110">
    <property type="entry name" value="DnaJ domain"/>
    <property type="match status" value="1"/>
</dbReference>
<comment type="subunit">
    <text evidence="11">Homodimer.</text>
</comment>
<evidence type="ECO:0000256" key="10">
    <source>
        <dbReference type="ARBA" id="ARBA00067609"/>
    </source>
</evidence>
<feature type="domain" description="CR-type" evidence="14">
    <location>
        <begin position="146"/>
        <end position="223"/>
    </location>
</feature>
<evidence type="ECO:0000256" key="4">
    <source>
        <dbReference type="ARBA" id="ARBA00022771"/>
    </source>
</evidence>
<dbReference type="AlphaFoldDB" id="A0AA45WL63"/>
<evidence type="ECO:0000259" key="13">
    <source>
        <dbReference type="PROSITE" id="PS50076"/>
    </source>
</evidence>
<comment type="function">
    <text evidence="8 11">Participates actively in the response to hyperosmotic and heat shock by preventing the aggregation of stress-denatured proteins and by disaggregating proteins, also in an autonomous, DnaK-independent fashion. Unfolded proteins bind initially to DnaJ; upon interaction with the DnaJ-bound protein, DnaK hydrolyzes its bound ATP, resulting in the formation of a stable complex. GrpE releases ADP from DnaK; ATP binding to DnaK triggers the release of the substrate protein, thus completing the reaction cycle. Several rounds of ATP-dependent interactions between DnaJ, DnaK and GrpE are required for fully efficient folding. Also involved, together with DnaK and GrpE, in the DNA replication of plasmids through activation of initiation proteins.</text>
</comment>
<dbReference type="InterPro" id="IPR002939">
    <property type="entry name" value="DnaJ_C"/>
</dbReference>
<evidence type="ECO:0000256" key="6">
    <source>
        <dbReference type="ARBA" id="ARBA00023016"/>
    </source>
</evidence>
<organism evidence="15 16">
    <name type="scientific">Venenivibrio stagnispumantis</name>
    <dbReference type="NCBI Taxonomy" id="407998"/>
    <lineage>
        <taxon>Bacteria</taxon>
        <taxon>Pseudomonadati</taxon>
        <taxon>Aquificota</taxon>
        <taxon>Aquificia</taxon>
        <taxon>Aquificales</taxon>
        <taxon>Hydrogenothermaceae</taxon>
        <taxon>Venenivibrio</taxon>
    </lineage>
</organism>
<feature type="binding site" evidence="11">
    <location>
        <position position="198"/>
    </location>
    <ligand>
        <name>Zn(2+)</name>
        <dbReference type="ChEBI" id="CHEBI:29105"/>
        <label>2</label>
    </ligand>
</feature>
<dbReference type="Pfam" id="PF00226">
    <property type="entry name" value="DnaJ"/>
    <property type="match status" value="1"/>
</dbReference>
<dbReference type="NCBIfam" id="TIGR02349">
    <property type="entry name" value="DnaJ_bact"/>
    <property type="match status" value="1"/>
</dbReference>
<evidence type="ECO:0000256" key="5">
    <source>
        <dbReference type="ARBA" id="ARBA00022833"/>
    </source>
</evidence>
<keyword evidence="7 11" id="KW-0143">Chaperone</keyword>
<keyword evidence="4 11" id="KW-0863">Zinc-finger</keyword>
<keyword evidence="6 11" id="KW-0346">Stress response</keyword>
<accession>A0AA45WL63</accession>
<dbReference type="FunFam" id="2.60.260.20:FF:000013">
    <property type="entry name" value="DnaJ subfamily B member 11"/>
    <property type="match status" value="1"/>
</dbReference>
<keyword evidence="5 11" id="KW-0862">Zinc</keyword>
<comment type="subcellular location">
    <subcellularLocation>
        <location evidence="11">Cytoplasm</location>
    </subcellularLocation>
</comment>
<protein>
    <recommendedName>
        <fullName evidence="10 11">Chaperone protein DnaJ</fullName>
    </recommendedName>
</protein>
<comment type="domain">
    <text evidence="11">The J domain is necessary and sufficient to stimulate DnaK ATPase activity. Zinc center 1 plays an important role in the autonomous, DnaK-independent chaperone activity of DnaJ. Zinc center 2 is essential for interaction with DnaK and for DnaJ activity.</text>
</comment>
<evidence type="ECO:0000256" key="3">
    <source>
        <dbReference type="ARBA" id="ARBA00022737"/>
    </source>
</evidence>
<dbReference type="SUPFAM" id="SSF49493">
    <property type="entry name" value="HSP40/DnaJ peptide-binding domain"/>
    <property type="match status" value="2"/>
</dbReference>
<dbReference type="InterPro" id="IPR018253">
    <property type="entry name" value="DnaJ_domain_CS"/>
</dbReference>
<feature type="binding site" evidence="11">
    <location>
        <position position="159"/>
    </location>
    <ligand>
        <name>Zn(2+)</name>
        <dbReference type="ChEBI" id="CHEBI:29105"/>
        <label>1</label>
    </ligand>
</feature>
<evidence type="ECO:0000256" key="11">
    <source>
        <dbReference type="HAMAP-Rule" id="MF_01152"/>
    </source>
</evidence>
<dbReference type="Pfam" id="PF00684">
    <property type="entry name" value="DnaJ_CXXCXGXG"/>
    <property type="match status" value="1"/>
</dbReference>
<dbReference type="InterPro" id="IPR036869">
    <property type="entry name" value="J_dom_sf"/>
</dbReference>
<evidence type="ECO:0000256" key="7">
    <source>
        <dbReference type="ARBA" id="ARBA00023186"/>
    </source>
</evidence>
<dbReference type="GO" id="GO:0005524">
    <property type="term" value="F:ATP binding"/>
    <property type="evidence" value="ECO:0007669"/>
    <property type="project" value="InterPro"/>
</dbReference>
<keyword evidence="2 11" id="KW-0479">Metal-binding</keyword>
<evidence type="ECO:0000256" key="9">
    <source>
        <dbReference type="ARBA" id="ARBA00061004"/>
    </source>
</evidence>
<comment type="caution">
    <text evidence="15">The sequence shown here is derived from an EMBL/GenBank/DDBJ whole genome shotgun (WGS) entry which is preliminary data.</text>
</comment>
<reference evidence="15" key="1">
    <citation type="submission" date="2017-05" db="EMBL/GenBank/DDBJ databases">
        <authorList>
            <person name="Varghese N."/>
            <person name="Submissions S."/>
        </authorList>
    </citation>
    <scope>NUCLEOTIDE SEQUENCE</scope>
    <source>
        <strain evidence="15">DSM 18763</strain>
    </source>
</reference>
<feature type="domain" description="J" evidence="13">
    <location>
        <begin position="6"/>
        <end position="71"/>
    </location>
</feature>
<feature type="binding site" evidence="11">
    <location>
        <position position="162"/>
    </location>
    <ligand>
        <name>Zn(2+)</name>
        <dbReference type="ChEBI" id="CHEBI:29105"/>
        <label>1</label>
    </ligand>
</feature>
<keyword evidence="11" id="KW-0963">Cytoplasm</keyword>
<evidence type="ECO:0000256" key="2">
    <source>
        <dbReference type="ARBA" id="ARBA00022723"/>
    </source>
</evidence>
<keyword evidence="3 11" id="KW-0677">Repeat</keyword>
<dbReference type="GO" id="GO:0006260">
    <property type="term" value="P:DNA replication"/>
    <property type="evidence" value="ECO:0007669"/>
    <property type="project" value="UniProtKB-KW"/>
</dbReference>
<dbReference type="GO" id="GO:0042026">
    <property type="term" value="P:protein refolding"/>
    <property type="evidence" value="ECO:0007669"/>
    <property type="project" value="TreeGrafter"/>
</dbReference>
<feature type="repeat" description="CXXCXGXG motif" evidence="11">
    <location>
        <begin position="159"/>
        <end position="166"/>
    </location>
</feature>
<comment type="similarity">
    <text evidence="9 11">Belongs to the DnaJ family.</text>
</comment>
<dbReference type="GO" id="GO:0051082">
    <property type="term" value="F:unfolded protein binding"/>
    <property type="evidence" value="ECO:0007669"/>
    <property type="project" value="UniProtKB-UniRule"/>
</dbReference>
<dbReference type="InterPro" id="IPR012724">
    <property type="entry name" value="DnaJ"/>
</dbReference>
<feature type="binding site" evidence="11">
    <location>
        <position position="211"/>
    </location>
    <ligand>
        <name>Zn(2+)</name>
        <dbReference type="ChEBI" id="CHEBI:29105"/>
        <label>1</label>
    </ligand>
</feature>
<feature type="binding site" evidence="11">
    <location>
        <position position="214"/>
    </location>
    <ligand>
        <name>Zn(2+)</name>
        <dbReference type="ChEBI" id="CHEBI:29105"/>
        <label>1</label>
    </ligand>
</feature>
<dbReference type="CDD" id="cd06257">
    <property type="entry name" value="DnaJ"/>
    <property type="match status" value="1"/>
</dbReference>
<dbReference type="Proteomes" id="UP001157947">
    <property type="component" value="Unassembled WGS sequence"/>
</dbReference>
<dbReference type="CDD" id="cd10747">
    <property type="entry name" value="DnaJ_C"/>
    <property type="match status" value="1"/>
</dbReference>
<feature type="repeat" description="CXXCXGXG motif" evidence="11">
    <location>
        <begin position="211"/>
        <end position="218"/>
    </location>
</feature>
<dbReference type="Gene3D" id="2.10.230.10">
    <property type="entry name" value="Heat shock protein DnaJ, cysteine-rich domain"/>
    <property type="match status" value="1"/>
</dbReference>
<dbReference type="PROSITE" id="PS51188">
    <property type="entry name" value="ZF_CR"/>
    <property type="match status" value="1"/>
</dbReference>
<evidence type="ECO:0000313" key="16">
    <source>
        <dbReference type="Proteomes" id="UP001157947"/>
    </source>
</evidence>
<dbReference type="PANTHER" id="PTHR43096:SF52">
    <property type="entry name" value="DNAJ HOMOLOG 1, MITOCHONDRIAL-RELATED"/>
    <property type="match status" value="1"/>
</dbReference>
<dbReference type="PRINTS" id="PR00625">
    <property type="entry name" value="JDOMAIN"/>
</dbReference>
<dbReference type="InterPro" id="IPR008971">
    <property type="entry name" value="HSP40/DnaJ_pept-bd"/>
</dbReference>
<dbReference type="NCBIfam" id="NF010884">
    <property type="entry name" value="PRK14291.1"/>
    <property type="match status" value="1"/>
</dbReference>
<dbReference type="GO" id="GO:0031072">
    <property type="term" value="F:heat shock protein binding"/>
    <property type="evidence" value="ECO:0007669"/>
    <property type="project" value="InterPro"/>
</dbReference>
<gene>
    <name evidence="11" type="primary">dnaJ</name>
    <name evidence="15" type="ORF">SAMN06264868_10772</name>
</gene>
<dbReference type="PANTHER" id="PTHR43096">
    <property type="entry name" value="DNAJ HOMOLOG 1, MITOCHONDRIAL-RELATED"/>
    <property type="match status" value="1"/>
</dbReference>
<dbReference type="CDD" id="cd10719">
    <property type="entry name" value="DnaJ_zf"/>
    <property type="match status" value="1"/>
</dbReference>
<evidence type="ECO:0000259" key="14">
    <source>
        <dbReference type="PROSITE" id="PS51188"/>
    </source>
</evidence>
<feature type="zinc finger region" description="CR-type" evidence="12">
    <location>
        <begin position="146"/>
        <end position="223"/>
    </location>
</feature>
<feature type="repeat" description="CXXCXGXG motif" evidence="11">
    <location>
        <begin position="176"/>
        <end position="183"/>
    </location>
</feature>
<comment type="cofactor">
    <cofactor evidence="11">
        <name>Zn(2+)</name>
        <dbReference type="ChEBI" id="CHEBI:29105"/>
    </cofactor>
    <text evidence="11">Binds 2 Zn(2+) ions per monomer.</text>
</comment>
<dbReference type="EMBL" id="FXTX01000007">
    <property type="protein sequence ID" value="SMP10186.1"/>
    <property type="molecule type" value="Genomic_DNA"/>
</dbReference>
<evidence type="ECO:0000256" key="1">
    <source>
        <dbReference type="ARBA" id="ARBA00022705"/>
    </source>
</evidence>
<dbReference type="FunFam" id="1.10.287.110:FF:000034">
    <property type="entry name" value="Chaperone protein DnaJ"/>
    <property type="match status" value="1"/>
</dbReference>
<evidence type="ECO:0000256" key="8">
    <source>
        <dbReference type="ARBA" id="ARBA00053423"/>
    </source>
</evidence>
<evidence type="ECO:0000256" key="12">
    <source>
        <dbReference type="PROSITE-ProRule" id="PRU00546"/>
    </source>
</evidence>
<dbReference type="InterPro" id="IPR001623">
    <property type="entry name" value="DnaJ_domain"/>
</dbReference>
<dbReference type="InterPro" id="IPR036410">
    <property type="entry name" value="HSP_DnaJ_Cys-rich_dom_sf"/>
</dbReference>
<dbReference type="InterPro" id="IPR001305">
    <property type="entry name" value="HSP_DnaJ_Cys-rich_dom"/>
</dbReference>
<dbReference type="SUPFAM" id="SSF46565">
    <property type="entry name" value="Chaperone J-domain"/>
    <property type="match status" value="1"/>
</dbReference>
<dbReference type="SMART" id="SM00271">
    <property type="entry name" value="DnaJ"/>
    <property type="match status" value="1"/>
</dbReference>
<dbReference type="GO" id="GO:0008270">
    <property type="term" value="F:zinc ion binding"/>
    <property type="evidence" value="ECO:0007669"/>
    <property type="project" value="UniProtKB-UniRule"/>
</dbReference>
<feature type="binding site" evidence="11">
    <location>
        <position position="176"/>
    </location>
    <ligand>
        <name>Zn(2+)</name>
        <dbReference type="ChEBI" id="CHEBI:29105"/>
        <label>2</label>
    </ligand>
</feature>